<protein>
    <recommendedName>
        <fullName evidence="2">TECPR1-like DysF domain-containing protein</fullName>
    </recommendedName>
</protein>
<reference evidence="4" key="4">
    <citation type="submission" date="2015-06" db="UniProtKB">
        <authorList>
            <consortium name="EnsemblFungi"/>
        </authorList>
    </citation>
    <scope>IDENTIFICATION</scope>
</reference>
<feature type="compositionally biased region" description="Polar residues" evidence="1">
    <location>
        <begin position="200"/>
        <end position="231"/>
    </location>
</feature>
<dbReference type="OMA" id="WSTICAR"/>
<dbReference type="InParanoid" id="U5HDC0"/>
<dbReference type="GO" id="GO:0007031">
    <property type="term" value="P:peroxisome organization"/>
    <property type="evidence" value="ECO:0007669"/>
    <property type="project" value="UniProtKB-ARBA"/>
</dbReference>
<feature type="region of interest" description="Disordered" evidence="1">
    <location>
        <begin position="818"/>
        <end position="844"/>
    </location>
</feature>
<feature type="region of interest" description="Disordered" evidence="1">
    <location>
        <begin position="132"/>
        <end position="231"/>
    </location>
</feature>
<dbReference type="OrthoDB" id="272077at2759"/>
<dbReference type="EMBL" id="AEIJ01000511">
    <property type="status" value="NOT_ANNOTATED_CDS"/>
    <property type="molecule type" value="Genomic_DNA"/>
</dbReference>
<reference evidence="3" key="2">
    <citation type="submission" date="2010-11" db="EMBL/GenBank/DDBJ databases">
        <authorList>
            <consortium name="The Broad Institute Genome Sequencing Platform"/>
            <person name="Earl A."/>
            <person name="Ward D."/>
            <person name="Feldgarden M."/>
            <person name="Gevers D."/>
            <person name="Butler R."/>
            <person name="Young S.K."/>
            <person name="Zeng Q."/>
            <person name="Gargeya S."/>
            <person name="Fitzgerald M."/>
            <person name="Haas B."/>
            <person name="Abouelleil A."/>
            <person name="Alvarado L."/>
            <person name="Arachchi H.M."/>
            <person name="Berlin A."/>
            <person name="Brown A."/>
            <person name="Chapman S.B."/>
            <person name="Chen Z."/>
            <person name="Dunbar C."/>
            <person name="Freedman E."/>
            <person name="Gearin G."/>
            <person name="Gellesch M."/>
            <person name="Goldberg J."/>
            <person name="Griggs A."/>
            <person name="Gujja S."/>
            <person name="Heilman E."/>
            <person name="Heiman D."/>
            <person name="Howarth C."/>
            <person name="Larson L."/>
            <person name="Lui A."/>
            <person name="MacDonald P.J.P."/>
            <person name="Mehta T."/>
            <person name="Montmayeur A."/>
            <person name="Murphy C."/>
            <person name="Neiman D."/>
            <person name="Pearson M."/>
            <person name="Priest M."/>
            <person name="Roberts A."/>
            <person name="Saif S."/>
            <person name="Shea T."/>
            <person name="Shenoy N."/>
            <person name="Sisk P."/>
            <person name="Stolte C."/>
            <person name="Sykes S."/>
            <person name="White J."/>
            <person name="Yandava C."/>
            <person name="Wortman J."/>
            <person name="Nusbaum C."/>
            <person name="Birren B."/>
        </authorList>
    </citation>
    <scope>NUCLEOTIDE SEQUENCE</scope>
    <source>
        <strain evidence="3">P1A1 Lamole</strain>
    </source>
</reference>
<feature type="compositionally biased region" description="Basic residues" evidence="1">
    <location>
        <begin position="134"/>
        <end position="148"/>
    </location>
</feature>
<feature type="compositionally biased region" description="Polar residues" evidence="1">
    <location>
        <begin position="7"/>
        <end position="17"/>
    </location>
</feature>
<feature type="region of interest" description="Disordered" evidence="1">
    <location>
        <begin position="1"/>
        <end position="47"/>
    </location>
</feature>
<dbReference type="Proteomes" id="UP000017200">
    <property type="component" value="Unassembled WGS sequence"/>
</dbReference>
<evidence type="ECO:0000256" key="1">
    <source>
        <dbReference type="SAM" id="MobiDB-lite"/>
    </source>
</evidence>
<keyword evidence="5" id="KW-1185">Reference proteome</keyword>
<feature type="region of interest" description="Disordered" evidence="1">
    <location>
        <begin position="624"/>
        <end position="681"/>
    </location>
</feature>
<evidence type="ECO:0000313" key="4">
    <source>
        <dbReference type="EnsemblFungi" id="MVLG_05136T0"/>
    </source>
</evidence>
<proteinExistence type="predicted"/>
<feature type="compositionally biased region" description="Acidic residues" evidence="1">
    <location>
        <begin position="634"/>
        <end position="650"/>
    </location>
</feature>
<reference evidence="3 5" key="3">
    <citation type="journal article" date="2015" name="BMC Genomics">
        <title>Sex and parasites: genomic and transcriptomic analysis of Microbotryum lychnidis-dioicae, the biotrophic and plant-castrating anther smut fungus.</title>
        <authorList>
            <person name="Perlin M.H."/>
            <person name="Amselem J."/>
            <person name="Fontanillas E."/>
            <person name="Toh S.S."/>
            <person name="Chen Z."/>
            <person name="Goldberg J."/>
            <person name="Duplessis S."/>
            <person name="Henrissat B."/>
            <person name="Young S."/>
            <person name="Zeng Q."/>
            <person name="Aguileta G."/>
            <person name="Petit E."/>
            <person name="Badouin H."/>
            <person name="Andrews J."/>
            <person name="Razeeq D."/>
            <person name="Gabaldon T."/>
            <person name="Quesneville H."/>
            <person name="Giraud T."/>
            <person name="Hood M.E."/>
            <person name="Schultz D.J."/>
            <person name="Cuomo C.A."/>
        </authorList>
    </citation>
    <scope>NUCLEOTIDE SEQUENCE [LARGE SCALE GENOMIC DNA]</scope>
    <source>
        <strain evidence="5">p1A1 Lamole</strain>
        <strain evidence="3">P1A1 Lamole</strain>
    </source>
</reference>
<organism evidence="3">
    <name type="scientific">Microbotryum lychnidis-dioicae (strain p1A1 Lamole / MvSl-1064)</name>
    <name type="common">Anther smut fungus</name>
    <dbReference type="NCBI Taxonomy" id="683840"/>
    <lineage>
        <taxon>Eukaryota</taxon>
        <taxon>Fungi</taxon>
        <taxon>Dikarya</taxon>
        <taxon>Basidiomycota</taxon>
        <taxon>Pucciniomycotina</taxon>
        <taxon>Microbotryomycetes</taxon>
        <taxon>Microbotryales</taxon>
        <taxon>Microbotryaceae</taxon>
        <taxon>Microbotryum</taxon>
    </lineage>
</organism>
<accession>U5HDC0</accession>
<dbReference type="EMBL" id="GL541707">
    <property type="protein sequence ID" value="KDE04421.1"/>
    <property type="molecule type" value="Genomic_DNA"/>
</dbReference>
<evidence type="ECO:0000313" key="3">
    <source>
        <dbReference type="EMBL" id="KDE04421.1"/>
    </source>
</evidence>
<evidence type="ECO:0000259" key="2">
    <source>
        <dbReference type="Pfam" id="PF06398"/>
    </source>
</evidence>
<dbReference type="EnsemblFungi" id="MVLG_05136T0">
    <property type="protein sequence ID" value="MVLG_05136T0"/>
    <property type="gene ID" value="MVLG_05136"/>
</dbReference>
<dbReference type="HOGENOM" id="CLU_337459_0_0_1"/>
<reference evidence="5" key="1">
    <citation type="submission" date="2010-11" db="EMBL/GenBank/DDBJ databases">
        <title>The genome sequence of Microbotryum violaceum strain p1A1 Lamole.</title>
        <authorList>
            <person name="Cuomo C."/>
            <person name="Perlin M."/>
            <person name="Young S.K."/>
            <person name="Zeng Q."/>
            <person name="Gargeya S."/>
            <person name="Alvarado L."/>
            <person name="Berlin A."/>
            <person name="Chapman S.B."/>
            <person name="Chen Z."/>
            <person name="Freedman E."/>
            <person name="Gellesch M."/>
            <person name="Goldberg J."/>
            <person name="Griggs A."/>
            <person name="Gujja S."/>
            <person name="Heilman E."/>
            <person name="Heiman D."/>
            <person name="Howarth C."/>
            <person name="Mehta T."/>
            <person name="Neiman D."/>
            <person name="Pearson M."/>
            <person name="Roberts A."/>
            <person name="Saif S."/>
            <person name="Shea T."/>
            <person name="Shenoy N."/>
            <person name="Sisk P."/>
            <person name="Stolte C."/>
            <person name="Sykes S."/>
            <person name="White J."/>
            <person name="Yandava C."/>
            <person name="Haas B."/>
            <person name="Nusbaum C."/>
            <person name="Birren B."/>
        </authorList>
    </citation>
    <scope>NUCLEOTIDE SEQUENCE [LARGE SCALE GENOMIC DNA]</scope>
    <source>
        <strain evidence="5">p1A1 Lamole</strain>
    </source>
</reference>
<evidence type="ECO:0000313" key="5">
    <source>
        <dbReference type="Proteomes" id="UP000017200"/>
    </source>
</evidence>
<feature type="compositionally biased region" description="Polar residues" evidence="1">
    <location>
        <begin position="177"/>
        <end position="188"/>
    </location>
</feature>
<dbReference type="STRING" id="683840.U5HDC0"/>
<feature type="region of interest" description="Disordered" evidence="1">
    <location>
        <begin position="477"/>
        <end position="511"/>
    </location>
</feature>
<feature type="compositionally biased region" description="Basic and acidic residues" evidence="1">
    <location>
        <begin position="477"/>
        <end position="487"/>
    </location>
</feature>
<feature type="domain" description="TECPR1-like DysF" evidence="2">
    <location>
        <begin position="305"/>
        <end position="436"/>
    </location>
</feature>
<dbReference type="InterPro" id="IPR010482">
    <property type="entry name" value="TECPR1-like_DysF"/>
</dbReference>
<feature type="compositionally biased region" description="Basic and acidic residues" evidence="1">
    <location>
        <begin position="825"/>
        <end position="844"/>
    </location>
</feature>
<dbReference type="AlphaFoldDB" id="U5HDC0"/>
<dbReference type="GO" id="GO:0005778">
    <property type="term" value="C:peroxisomal membrane"/>
    <property type="evidence" value="ECO:0007669"/>
    <property type="project" value="UniProtKB-ARBA"/>
</dbReference>
<gene>
    <name evidence="3" type="ORF">MVLG_05136</name>
</gene>
<dbReference type="Pfam" id="PF06398">
    <property type="entry name" value="Pex24p"/>
    <property type="match status" value="1"/>
</dbReference>
<feature type="compositionally biased region" description="Basic residues" evidence="1">
    <location>
        <begin position="665"/>
        <end position="679"/>
    </location>
</feature>
<sequence length="844" mass="94820">MAEIVSMSDTKTMSPQDDAQFALGHSSSIDGASAGSHVASAQDEEERRAIAAECQAKLDPRKVGAFTSRPLLKSGWIALTGKRDGKRQKAVGKLTYRSYRERRDEIGDDFFQDEATFASENQLVKIEVVPKKDGGHKRALHSIRRWKNKKGEIVSTPSSSAQGPGADQDLLNDSDLDTYTPNPNSSHPETPADSGDPSRFPSSYAASWISSPVDSPDLSRTSTNATDQPTRLSLLSQIPTRASIAESSLSLSRQQSQILTVDQPMDTPRRRITFQSAVTNTRAKSKRAFDEILRTRQRQYATGQSAQVEQSDSAFAKALAAIAGGEREEEKIEVMVLYENQRGLVVFGLPRFSSGALFQLDPSSFQNSRLRNSPYTRHEFGLPTPQWNWLDPDWMVDMGGDVDEHGWSYATHFGSHHWRGVANTGRSFVRRRRWVRASIFIPESQQDSREEDEFKLLVDWTAMQKYAQEYSDSLKHRDQNKECKDCGQPRTVSPSKGCSHDSPGTEPTPPRAVVGLRDAISLLPVSNAFKDELYAWQPDTHAVDPFLAWSTICARGGDRVLGEYRRHQRKWDLPNDEDALVERWRQAVVEINYRRAASMMRVCALDRSKLILWRRWLNLEADETAEDRPKQDNNPDDDEDEEYDCSSGDDDLAKRRRPLASPTRLLRRTSSKRDKRKLAPKNPKMDDIWDLAESRLGEILHLFEFQASRVSLLLLFISTYSVSHRYGLEPQETPPPRRLAGDVSVPDIRSAATPTSDPRREQLSLIIPTVTDRLAPRLEFYNDLVATIQRLKGHMGDAVQVADNTYDAEKVQSGPALVGVQQHGQSREASMDVKSATRRDAAGA</sequence>
<name>U5HDC0_USTV1</name>